<sequence length="306" mass="34536">MDVNNQHQSHRRPWEDSDGEDQSSPAADRPDGGGEGQVTTVPTPMKRACNECRQQKLRCDAVKSPFTPCSRCRRLGKNCVVETVFRRSNKRDQYAGMQREIDDLRRKLRAATSGSEASPQPRGNVTLAVFAPPAPPSTTSRKLGETSVSGIVLDELFKQYFEFYHPFLPFLDPELKAEQCFTLSPILGWSIVMVSARRFKGDPNLRPSLTPEYLKLLWSCIAEMPTPVHLVKALCLACFWPLPTAGGTMDFTYKLSGIMIQVAIQNMLHFPFRNPAPDEPKPIRSDPRDRKDRLMTWIACNIVAER</sequence>
<keyword evidence="6" id="KW-0804">Transcription</keyword>
<feature type="region of interest" description="Disordered" evidence="9">
    <location>
        <begin position="1"/>
        <end position="42"/>
    </location>
</feature>
<dbReference type="GO" id="GO:0005634">
    <property type="term" value="C:nucleus"/>
    <property type="evidence" value="ECO:0007669"/>
    <property type="project" value="UniProtKB-SubCell"/>
</dbReference>
<evidence type="ECO:0000256" key="8">
    <source>
        <dbReference type="SAM" id="Coils"/>
    </source>
</evidence>
<dbReference type="AlphaFoldDB" id="A0A8T9BCB5"/>
<dbReference type="CDD" id="cd00067">
    <property type="entry name" value="GAL4"/>
    <property type="match status" value="1"/>
</dbReference>
<evidence type="ECO:0000256" key="3">
    <source>
        <dbReference type="ARBA" id="ARBA00022833"/>
    </source>
</evidence>
<dbReference type="OrthoDB" id="2341546at2759"/>
<dbReference type="PROSITE" id="PS50048">
    <property type="entry name" value="ZN2_CY6_FUNGAL_2"/>
    <property type="match status" value="1"/>
</dbReference>
<dbReference type="Gene3D" id="4.10.240.10">
    <property type="entry name" value="Zn(2)-C6 fungal-type DNA-binding domain"/>
    <property type="match status" value="1"/>
</dbReference>
<comment type="subcellular location">
    <subcellularLocation>
        <location evidence="1">Nucleus</location>
    </subcellularLocation>
</comment>
<evidence type="ECO:0000313" key="12">
    <source>
        <dbReference type="Proteomes" id="UP000469559"/>
    </source>
</evidence>
<keyword evidence="4" id="KW-0805">Transcription regulation</keyword>
<dbReference type="InterPro" id="IPR001138">
    <property type="entry name" value="Zn2Cys6_DnaBD"/>
</dbReference>
<comment type="caution">
    <text evidence="11">The sequence shown here is derived from an EMBL/GenBank/DDBJ whole genome shotgun (WGS) entry which is preliminary data.</text>
</comment>
<dbReference type="InterPro" id="IPR051089">
    <property type="entry name" value="prtT"/>
</dbReference>
<dbReference type="GO" id="GO:0008270">
    <property type="term" value="F:zinc ion binding"/>
    <property type="evidence" value="ECO:0007669"/>
    <property type="project" value="InterPro"/>
</dbReference>
<gene>
    <name evidence="11" type="primary">LEU3_2</name>
    <name evidence="11" type="ORF">LARI1_G004628</name>
</gene>
<keyword evidence="12" id="KW-1185">Reference proteome</keyword>
<dbReference type="PANTHER" id="PTHR31845">
    <property type="entry name" value="FINGER DOMAIN PROTEIN, PUTATIVE-RELATED"/>
    <property type="match status" value="1"/>
</dbReference>
<evidence type="ECO:0000256" key="2">
    <source>
        <dbReference type="ARBA" id="ARBA00022723"/>
    </source>
</evidence>
<feature type="domain" description="Zn(2)-C6 fungal-type" evidence="10">
    <location>
        <begin position="48"/>
        <end position="81"/>
    </location>
</feature>
<keyword evidence="7" id="KW-0539">Nucleus</keyword>
<dbReference type="GO" id="GO:0000976">
    <property type="term" value="F:transcription cis-regulatory region binding"/>
    <property type="evidence" value="ECO:0007669"/>
    <property type="project" value="TreeGrafter"/>
</dbReference>
<protein>
    <submittedName>
        <fullName evidence="11">Regulatory protein LEU3</fullName>
    </submittedName>
</protein>
<reference evidence="11 12" key="1">
    <citation type="submission" date="2018-05" db="EMBL/GenBank/DDBJ databases">
        <title>Whole genome sequencing for identification of molecular markers to develop diagnostic detection tools for the regulated plant pathogen Lachnellula willkommii.</title>
        <authorList>
            <person name="Giroux E."/>
            <person name="Bilodeau G."/>
        </authorList>
    </citation>
    <scope>NUCLEOTIDE SEQUENCE [LARGE SCALE GENOMIC DNA]</scope>
    <source>
        <strain evidence="11 12">CBS 203.66</strain>
    </source>
</reference>
<dbReference type="FunFam" id="4.10.240.10:FF:000003">
    <property type="entry name" value="C6 transcription factor (Leu3)"/>
    <property type="match status" value="1"/>
</dbReference>
<evidence type="ECO:0000256" key="1">
    <source>
        <dbReference type="ARBA" id="ARBA00004123"/>
    </source>
</evidence>
<dbReference type="SMART" id="SM00066">
    <property type="entry name" value="GAL4"/>
    <property type="match status" value="1"/>
</dbReference>
<keyword evidence="8" id="KW-0175">Coiled coil</keyword>
<dbReference type="PROSITE" id="PS00463">
    <property type="entry name" value="ZN2_CY6_FUNGAL_1"/>
    <property type="match status" value="1"/>
</dbReference>
<evidence type="ECO:0000256" key="5">
    <source>
        <dbReference type="ARBA" id="ARBA00023125"/>
    </source>
</evidence>
<evidence type="ECO:0000259" key="10">
    <source>
        <dbReference type="PROSITE" id="PS50048"/>
    </source>
</evidence>
<keyword evidence="3" id="KW-0862">Zinc</keyword>
<keyword evidence="2" id="KW-0479">Metal-binding</keyword>
<dbReference type="PANTHER" id="PTHR31845:SF21">
    <property type="entry name" value="REGULATORY PROTEIN LEU3"/>
    <property type="match status" value="1"/>
</dbReference>
<accession>A0A8T9BCB5</accession>
<dbReference type="CDD" id="cd12148">
    <property type="entry name" value="fungal_TF_MHR"/>
    <property type="match status" value="1"/>
</dbReference>
<dbReference type="EMBL" id="QGMF01000231">
    <property type="protein sequence ID" value="TVY17680.1"/>
    <property type="molecule type" value="Genomic_DNA"/>
</dbReference>
<proteinExistence type="predicted"/>
<dbReference type="Pfam" id="PF00172">
    <property type="entry name" value="Zn_clus"/>
    <property type="match status" value="1"/>
</dbReference>
<organism evidence="11 12">
    <name type="scientific">Lachnellula arida</name>
    <dbReference type="NCBI Taxonomy" id="1316785"/>
    <lineage>
        <taxon>Eukaryota</taxon>
        <taxon>Fungi</taxon>
        <taxon>Dikarya</taxon>
        <taxon>Ascomycota</taxon>
        <taxon>Pezizomycotina</taxon>
        <taxon>Leotiomycetes</taxon>
        <taxon>Helotiales</taxon>
        <taxon>Lachnaceae</taxon>
        <taxon>Lachnellula</taxon>
    </lineage>
</organism>
<evidence type="ECO:0000256" key="7">
    <source>
        <dbReference type="ARBA" id="ARBA00023242"/>
    </source>
</evidence>
<evidence type="ECO:0000313" key="11">
    <source>
        <dbReference type="EMBL" id="TVY17680.1"/>
    </source>
</evidence>
<dbReference type="GO" id="GO:0000981">
    <property type="term" value="F:DNA-binding transcription factor activity, RNA polymerase II-specific"/>
    <property type="evidence" value="ECO:0007669"/>
    <property type="project" value="InterPro"/>
</dbReference>
<dbReference type="InterPro" id="IPR036864">
    <property type="entry name" value="Zn2-C6_fun-type_DNA-bd_sf"/>
</dbReference>
<name>A0A8T9BCB5_9HELO</name>
<evidence type="ECO:0000256" key="9">
    <source>
        <dbReference type="SAM" id="MobiDB-lite"/>
    </source>
</evidence>
<feature type="coiled-coil region" evidence="8">
    <location>
        <begin position="87"/>
        <end position="114"/>
    </location>
</feature>
<dbReference type="Proteomes" id="UP000469559">
    <property type="component" value="Unassembled WGS sequence"/>
</dbReference>
<dbReference type="GO" id="GO:0001216">
    <property type="term" value="F:DNA-binding transcription activator activity"/>
    <property type="evidence" value="ECO:0007669"/>
    <property type="project" value="UniProtKB-ARBA"/>
</dbReference>
<dbReference type="SUPFAM" id="SSF57701">
    <property type="entry name" value="Zn2/Cys6 DNA-binding domain"/>
    <property type="match status" value="1"/>
</dbReference>
<evidence type="ECO:0000256" key="4">
    <source>
        <dbReference type="ARBA" id="ARBA00023015"/>
    </source>
</evidence>
<keyword evidence="5" id="KW-0238">DNA-binding</keyword>
<evidence type="ECO:0000256" key="6">
    <source>
        <dbReference type="ARBA" id="ARBA00023163"/>
    </source>
</evidence>